<feature type="repeat" description="WD" evidence="3">
    <location>
        <begin position="91"/>
        <end position="127"/>
    </location>
</feature>
<dbReference type="PROSITE" id="PS50294">
    <property type="entry name" value="WD_REPEATS_REGION"/>
    <property type="match status" value="4"/>
</dbReference>
<protein>
    <recommendedName>
        <fullName evidence="6">WD40 repeat-like protein</fullName>
    </recommendedName>
</protein>
<evidence type="ECO:0000313" key="5">
    <source>
        <dbReference type="Proteomes" id="UP000518752"/>
    </source>
</evidence>
<dbReference type="PROSITE" id="PS00678">
    <property type="entry name" value="WD_REPEATS_1"/>
    <property type="match status" value="2"/>
</dbReference>
<dbReference type="PANTHER" id="PTHR22847">
    <property type="entry name" value="WD40 REPEAT PROTEIN"/>
    <property type="match status" value="1"/>
</dbReference>
<dbReference type="CDD" id="cd00200">
    <property type="entry name" value="WD40"/>
    <property type="match status" value="1"/>
</dbReference>
<dbReference type="PANTHER" id="PTHR22847:SF637">
    <property type="entry name" value="WD REPEAT DOMAIN 5B"/>
    <property type="match status" value="1"/>
</dbReference>
<organism evidence="4 5">
    <name type="scientific">Collybiopsis confluens</name>
    <dbReference type="NCBI Taxonomy" id="2823264"/>
    <lineage>
        <taxon>Eukaryota</taxon>
        <taxon>Fungi</taxon>
        <taxon>Dikarya</taxon>
        <taxon>Basidiomycota</taxon>
        <taxon>Agaricomycotina</taxon>
        <taxon>Agaricomycetes</taxon>
        <taxon>Agaricomycetidae</taxon>
        <taxon>Agaricales</taxon>
        <taxon>Marasmiineae</taxon>
        <taxon>Omphalotaceae</taxon>
        <taxon>Collybiopsis</taxon>
    </lineage>
</organism>
<reference evidence="4 5" key="1">
    <citation type="journal article" date="2020" name="ISME J.">
        <title>Uncovering the hidden diversity of litter-decomposition mechanisms in mushroom-forming fungi.</title>
        <authorList>
            <person name="Floudas D."/>
            <person name="Bentzer J."/>
            <person name="Ahren D."/>
            <person name="Johansson T."/>
            <person name="Persson P."/>
            <person name="Tunlid A."/>
        </authorList>
    </citation>
    <scope>NUCLEOTIDE SEQUENCE [LARGE SCALE GENOMIC DNA]</scope>
    <source>
        <strain evidence="4 5">CBS 406.79</strain>
    </source>
</reference>
<dbReference type="InterPro" id="IPR019775">
    <property type="entry name" value="WD40_repeat_CS"/>
</dbReference>
<dbReference type="GO" id="GO:0005634">
    <property type="term" value="C:nucleus"/>
    <property type="evidence" value="ECO:0007669"/>
    <property type="project" value="TreeGrafter"/>
</dbReference>
<dbReference type="InterPro" id="IPR001680">
    <property type="entry name" value="WD40_rpt"/>
</dbReference>
<dbReference type="Proteomes" id="UP000518752">
    <property type="component" value="Unassembled WGS sequence"/>
</dbReference>
<keyword evidence="1 3" id="KW-0853">WD repeat</keyword>
<keyword evidence="2" id="KW-0677">Repeat</keyword>
<evidence type="ECO:0000256" key="2">
    <source>
        <dbReference type="ARBA" id="ARBA00022737"/>
    </source>
</evidence>
<dbReference type="InterPro" id="IPR015943">
    <property type="entry name" value="WD40/YVTN_repeat-like_dom_sf"/>
</dbReference>
<evidence type="ECO:0008006" key="6">
    <source>
        <dbReference type="Google" id="ProtNLM"/>
    </source>
</evidence>
<dbReference type="SUPFAM" id="SSF50978">
    <property type="entry name" value="WD40 repeat-like"/>
    <property type="match status" value="1"/>
</dbReference>
<dbReference type="InterPro" id="IPR036322">
    <property type="entry name" value="WD40_repeat_dom_sf"/>
</dbReference>
<proteinExistence type="predicted"/>
<keyword evidence="5" id="KW-1185">Reference proteome</keyword>
<feature type="repeat" description="WD" evidence="3">
    <location>
        <begin position="48"/>
        <end position="89"/>
    </location>
</feature>
<dbReference type="InterPro" id="IPR020472">
    <property type="entry name" value="WD40_PAC1"/>
</dbReference>
<name>A0A8H5M254_9AGAR</name>
<dbReference type="EMBL" id="JAACJN010000079">
    <property type="protein sequence ID" value="KAF5378052.1"/>
    <property type="molecule type" value="Genomic_DNA"/>
</dbReference>
<dbReference type="OrthoDB" id="6262491at2759"/>
<dbReference type="Pfam" id="PF00400">
    <property type="entry name" value="WD40"/>
    <property type="match status" value="4"/>
</dbReference>
<dbReference type="GO" id="GO:1990234">
    <property type="term" value="C:transferase complex"/>
    <property type="evidence" value="ECO:0007669"/>
    <property type="project" value="UniProtKB-ARBA"/>
</dbReference>
<dbReference type="PROSITE" id="PS50082">
    <property type="entry name" value="WD_REPEATS_2"/>
    <property type="match status" value="4"/>
</dbReference>
<accession>A0A8H5M254</accession>
<comment type="caution">
    <text evidence="4">The sequence shown here is derived from an EMBL/GenBank/DDBJ whole genome shotgun (WGS) entry which is preliminary data.</text>
</comment>
<evidence type="ECO:0000256" key="3">
    <source>
        <dbReference type="PROSITE-ProRule" id="PRU00221"/>
    </source>
</evidence>
<dbReference type="AlphaFoldDB" id="A0A8H5M254"/>
<evidence type="ECO:0000256" key="1">
    <source>
        <dbReference type="ARBA" id="ARBA00022574"/>
    </source>
</evidence>
<evidence type="ECO:0000313" key="4">
    <source>
        <dbReference type="EMBL" id="KAF5378052.1"/>
    </source>
</evidence>
<feature type="repeat" description="WD" evidence="3">
    <location>
        <begin position="130"/>
        <end position="162"/>
    </location>
</feature>
<dbReference type="Gene3D" id="2.130.10.10">
    <property type="entry name" value="YVTN repeat-like/Quinoprotein amine dehydrogenase"/>
    <property type="match status" value="2"/>
</dbReference>
<dbReference type="PRINTS" id="PR00320">
    <property type="entry name" value="GPROTEINBRPT"/>
</dbReference>
<dbReference type="SMART" id="SM00320">
    <property type="entry name" value="WD40"/>
    <property type="match status" value="4"/>
</dbReference>
<gene>
    <name evidence="4" type="ORF">D9757_011532</name>
</gene>
<feature type="repeat" description="WD" evidence="3">
    <location>
        <begin position="14"/>
        <end position="37"/>
    </location>
</feature>
<sequence length="236" mass="25229">MLEVQGPNRGNTVSVAFSPDGTRIVSGSYDNTVRIWDATIGIQVGVPLQGHDSAVTSVAFSPDGTRIVSGSYDKTVRLWDATNGLQIGESLQGHDDLVTSVAFSPNGTRIVSGSQDSTVRIWDATTGVQVGGHDDSLASVAFSPDGTRTLTGSHNKTVRIWDSTAPSLAFPLTHYHWALGRDGWIRYPNIPFPLLWIPPSFRGAPGNSIVNFVTMEEGKLAQPGNNSTLVPTAQTR</sequence>